<organism evidence="3 4">
    <name type="scientific">Neolentinus lepideus HHB14362 ss-1</name>
    <dbReference type="NCBI Taxonomy" id="1314782"/>
    <lineage>
        <taxon>Eukaryota</taxon>
        <taxon>Fungi</taxon>
        <taxon>Dikarya</taxon>
        <taxon>Basidiomycota</taxon>
        <taxon>Agaricomycotina</taxon>
        <taxon>Agaricomycetes</taxon>
        <taxon>Gloeophyllales</taxon>
        <taxon>Gloeophyllaceae</taxon>
        <taxon>Neolentinus</taxon>
    </lineage>
</organism>
<dbReference type="PANTHER" id="PTHR18063">
    <property type="entry name" value="NF-E2 INDUCIBLE PROTEIN"/>
    <property type="match status" value="1"/>
</dbReference>
<keyword evidence="4" id="KW-1185">Reference proteome</keyword>
<sequence length="441" mass="48855">MATNSSIRSSQEDVWYLKEIVFGSGPSRRTRKIITQNFNGPCSFIAICNILLLRDKIEILPPDRTTVSYEMLSQLVAEYLLMNCPDVDISAALSIMPKTTKGMDLNPLFTGATSFRPAGDGSGGELKLFEQADIKLVHGWLVDPDSQEHSVVSRVQDYDSAVNLIVDADVATQGRLVSDEDDSQLRVSSEQHEHNWSEEQRRKVEDAIVIRNFLDTTQSQLTYYGLFHLASTLPPDSLVALFRNSHLSVLYKSSSPISSSTGKPEPEPAPEPLEVADGTAGIPEASTSTTIAAQLESPSNLDPDSHCYLYSLVTDFVFLHEPTVVWERLEDVEGGASTFVDSDFKPSAPAGGDFAGLSPEEAAQHDPQNYPPVDPDDQALAQRLQAEEDAHAEQMYARQQEEQRQHAERERKLREMRNKAAAERERHSAPGLKKKPSCIIM</sequence>
<reference evidence="3 4" key="1">
    <citation type="journal article" date="2016" name="Mol. Biol. Evol.">
        <title>Comparative Genomics of Early-Diverging Mushroom-Forming Fungi Provides Insights into the Origins of Lignocellulose Decay Capabilities.</title>
        <authorList>
            <person name="Nagy L.G."/>
            <person name="Riley R."/>
            <person name="Tritt A."/>
            <person name="Adam C."/>
            <person name="Daum C."/>
            <person name="Floudas D."/>
            <person name="Sun H."/>
            <person name="Yadav J.S."/>
            <person name="Pangilinan J."/>
            <person name="Larsson K.H."/>
            <person name="Matsuura K."/>
            <person name="Barry K."/>
            <person name="Labutti K."/>
            <person name="Kuo R."/>
            <person name="Ohm R.A."/>
            <person name="Bhattacharya S.S."/>
            <person name="Shirouzu T."/>
            <person name="Yoshinaga Y."/>
            <person name="Martin F.M."/>
            <person name="Grigoriev I.V."/>
            <person name="Hibbett D.S."/>
        </authorList>
    </citation>
    <scope>NUCLEOTIDE SEQUENCE [LARGE SCALE GENOMIC DNA]</scope>
    <source>
        <strain evidence="3 4">HHB14362 ss-1</strain>
    </source>
</reference>
<protein>
    <submittedName>
        <fullName evidence="3">DUF544-domain-containing protein</fullName>
    </submittedName>
</protein>
<feature type="region of interest" description="Disordered" evidence="1">
    <location>
        <begin position="340"/>
        <end position="441"/>
    </location>
</feature>
<evidence type="ECO:0000313" key="4">
    <source>
        <dbReference type="Proteomes" id="UP000076761"/>
    </source>
</evidence>
<dbReference type="InParanoid" id="A0A165TUU1"/>
<dbReference type="GO" id="GO:0016807">
    <property type="term" value="F:cysteine-type carboxypeptidase activity"/>
    <property type="evidence" value="ECO:0007669"/>
    <property type="project" value="TreeGrafter"/>
</dbReference>
<dbReference type="Proteomes" id="UP000076761">
    <property type="component" value="Unassembled WGS sequence"/>
</dbReference>
<dbReference type="PANTHER" id="PTHR18063:SF6">
    <property type="entry name" value="UBIQUITIN CARBOXYL-TERMINAL HYDROLASE"/>
    <property type="match status" value="1"/>
</dbReference>
<dbReference type="AlphaFoldDB" id="A0A165TUU1"/>
<accession>A0A165TUU1</accession>
<feature type="compositionally biased region" description="Basic and acidic residues" evidence="1">
    <location>
        <begin position="189"/>
        <end position="199"/>
    </location>
</feature>
<evidence type="ECO:0000256" key="1">
    <source>
        <dbReference type="SAM" id="MobiDB-lite"/>
    </source>
</evidence>
<dbReference type="GO" id="GO:0005829">
    <property type="term" value="C:cytosol"/>
    <property type="evidence" value="ECO:0007669"/>
    <property type="project" value="TreeGrafter"/>
</dbReference>
<proteinExistence type="predicted"/>
<evidence type="ECO:0000259" key="2">
    <source>
        <dbReference type="Pfam" id="PF04424"/>
    </source>
</evidence>
<gene>
    <name evidence="3" type="ORF">NEOLEDRAFT_1131245</name>
</gene>
<feature type="region of interest" description="Disordered" evidence="1">
    <location>
        <begin position="177"/>
        <end position="199"/>
    </location>
</feature>
<dbReference type="InterPro" id="IPR007518">
    <property type="entry name" value="MINDY"/>
</dbReference>
<dbReference type="GO" id="GO:0071108">
    <property type="term" value="P:protein K48-linked deubiquitination"/>
    <property type="evidence" value="ECO:0007669"/>
    <property type="project" value="TreeGrafter"/>
</dbReference>
<evidence type="ECO:0000313" key="3">
    <source>
        <dbReference type="EMBL" id="KZT27211.1"/>
    </source>
</evidence>
<dbReference type="GO" id="GO:1990380">
    <property type="term" value="F:K48-linked deubiquitinase activity"/>
    <property type="evidence" value="ECO:0007669"/>
    <property type="project" value="InterPro"/>
</dbReference>
<name>A0A165TUU1_9AGAM</name>
<feature type="domain" description="MINDY deubiquitinase" evidence="2">
    <location>
        <begin position="14"/>
        <end position="344"/>
    </location>
</feature>
<dbReference type="STRING" id="1314782.A0A165TUU1"/>
<dbReference type="GO" id="GO:0071944">
    <property type="term" value="C:cell periphery"/>
    <property type="evidence" value="ECO:0007669"/>
    <property type="project" value="TreeGrafter"/>
</dbReference>
<feature type="region of interest" description="Disordered" evidence="1">
    <location>
        <begin position="254"/>
        <end position="281"/>
    </location>
</feature>
<dbReference type="OrthoDB" id="10261212at2759"/>
<dbReference type="GO" id="GO:0004843">
    <property type="term" value="F:cysteine-type deubiquitinase activity"/>
    <property type="evidence" value="ECO:0007669"/>
    <property type="project" value="InterPro"/>
</dbReference>
<dbReference type="Pfam" id="PF04424">
    <property type="entry name" value="MINDY_DUB"/>
    <property type="match status" value="1"/>
</dbReference>
<dbReference type="InterPro" id="IPR033979">
    <property type="entry name" value="MINDY_domain"/>
</dbReference>
<dbReference type="EMBL" id="KV425563">
    <property type="protein sequence ID" value="KZT27211.1"/>
    <property type="molecule type" value="Genomic_DNA"/>
</dbReference>
<dbReference type="FunCoup" id="A0A165TUU1">
    <property type="interactions" value="20"/>
</dbReference>
<feature type="compositionally biased region" description="Basic residues" evidence="1">
    <location>
        <begin position="432"/>
        <end position="441"/>
    </location>
</feature>
<feature type="compositionally biased region" description="Basic and acidic residues" evidence="1">
    <location>
        <begin position="399"/>
        <end position="428"/>
    </location>
</feature>